<dbReference type="EMBL" id="MHCJ01000006">
    <property type="protein sequence ID" value="OGY17788.1"/>
    <property type="molecule type" value="Genomic_DNA"/>
</dbReference>
<reference evidence="1 2" key="1">
    <citation type="journal article" date="2016" name="Nat. Commun.">
        <title>Thousands of microbial genomes shed light on interconnected biogeochemical processes in an aquifer system.</title>
        <authorList>
            <person name="Anantharaman K."/>
            <person name="Brown C.T."/>
            <person name="Hug L.A."/>
            <person name="Sharon I."/>
            <person name="Castelle C.J."/>
            <person name="Probst A.J."/>
            <person name="Thomas B.C."/>
            <person name="Singh A."/>
            <person name="Wilkins M.J."/>
            <person name="Karaoz U."/>
            <person name="Brodie E.L."/>
            <person name="Williams K.H."/>
            <person name="Hubbard S.S."/>
            <person name="Banfield J.F."/>
        </authorList>
    </citation>
    <scope>NUCLEOTIDE SEQUENCE [LARGE SCALE GENOMIC DNA]</scope>
</reference>
<sequence length="134" mass="15292">MTEARDELSISRDRTVQEPLSPEELFSGLVNHYFGEREGPRRGIEDARRRAVEQVLMSQGLDAMGIVRPNDGTPLTKKTVISCQQVVEYLAKETPEALSDWITKYSDDVRRFFDGGDVRIGAILRLAQRRLRDK</sequence>
<gene>
    <name evidence="1" type="ORF">A2786_00490</name>
</gene>
<accession>A0A1G1VQV6</accession>
<organism evidence="1 2">
    <name type="scientific">Candidatus Chisholmbacteria bacterium RIFCSPHIGHO2_01_FULL_52_32</name>
    <dbReference type="NCBI Taxonomy" id="1797591"/>
    <lineage>
        <taxon>Bacteria</taxon>
        <taxon>Candidatus Chisholmiibacteriota</taxon>
    </lineage>
</organism>
<dbReference type="Proteomes" id="UP000179233">
    <property type="component" value="Unassembled WGS sequence"/>
</dbReference>
<evidence type="ECO:0000313" key="2">
    <source>
        <dbReference type="Proteomes" id="UP000179233"/>
    </source>
</evidence>
<comment type="caution">
    <text evidence="1">The sequence shown here is derived from an EMBL/GenBank/DDBJ whole genome shotgun (WGS) entry which is preliminary data.</text>
</comment>
<protein>
    <submittedName>
        <fullName evidence="1">Uncharacterized protein</fullName>
    </submittedName>
</protein>
<dbReference type="AlphaFoldDB" id="A0A1G1VQV6"/>
<proteinExistence type="predicted"/>
<name>A0A1G1VQV6_9BACT</name>
<evidence type="ECO:0000313" key="1">
    <source>
        <dbReference type="EMBL" id="OGY17788.1"/>
    </source>
</evidence>